<dbReference type="CDD" id="cd00279">
    <property type="entry name" value="YlxR"/>
    <property type="match status" value="1"/>
</dbReference>
<dbReference type="PANTHER" id="PTHR34215:SF1">
    <property type="entry name" value="YLXR DOMAIN-CONTAINING PROTEIN"/>
    <property type="match status" value="1"/>
</dbReference>
<dbReference type="Pfam" id="PF04296">
    <property type="entry name" value="YlxR"/>
    <property type="match status" value="1"/>
</dbReference>
<dbReference type="InterPro" id="IPR035931">
    <property type="entry name" value="YlxR-like_sf"/>
</dbReference>
<keyword evidence="3" id="KW-1185">Reference proteome</keyword>
<dbReference type="EMBL" id="LR214951">
    <property type="protein sequence ID" value="VEU59822.1"/>
    <property type="molecule type" value="Genomic_DNA"/>
</dbReference>
<dbReference type="Proteomes" id="UP000289440">
    <property type="component" value="Chromosome"/>
</dbReference>
<reference evidence="2 3" key="1">
    <citation type="submission" date="2019-01" db="EMBL/GenBank/DDBJ databases">
        <authorList>
            <consortium name="Pathogen Informatics"/>
        </authorList>
    </citation>
    <scope>NUCLEOTIDE SEQUENCE [LARGE SCALE GENOMIC DNA]</scope>
    <source>
        <strain evidence="2 3">NCTC10166</strain>
    </source>
</reference>
<organism evidence="2 3">
    <name type="scientific">Mesomycoplasma neurolyticum</name>
    <dbReference type="NCBI Taxonomy" id="2120"/>
    <lineage>
        <taxon>Bacteria</taxon>
        <taxon>Bacillati</taxon>
        <taxon>Mycoplasmatota</taxon>
        <taxon>Mycoplasmoidales</taxon>
        <taxon>Metamycoplasmataceae</taxon>
        <taxon>Mesomycoplasma</taxon>
    </lineage>
</organism>
<protein>
    <submittedName>
        <fullName evidence="2">Transciprtional termination factor</fullName>
    </submittedName>
</protein>
<dbReference type="KEGG" id="mnu:NCTC10166_00808"/>
<name>A0A449A6G9_9BACT</name>
<gene>
    <name evidence="2" type="ORF">NCTC10166_00808</name>
</gene>
<evidence type="ECO:0000313" key="3">
    <source>
        <dbReference type="Proteomes" id="UP000289440"/>
    </source>
</evidence>
<evidence type="ECO:0000259" key="1">
    <source>
        <dbReference type="Pfam" id="PF04296"/>
    </source>
</evidence>
<sequence length="87" mass="10373">MKKQYKRKCIVTNNIISIDELLRFSINKNKEISVDFHKNLPGRGAYVTNKKEIIEILFKKKLLNKAFKNNIPKEKYAKLMEEIFKNE</sequence>
<dbReference type="InterPro" id="IPR007393">
    <property type="entry name" value="YlxR_dom"/>
</dbReference>
<dbReference type="SUPFAM" id="SSF64376">
    <property type="entry name" value="YlxR-like"/>
    <property type="match status" value="1"/>
</dbReference>
<dbReference type="Gene3D" id="3.30.1230.10">
    <property type="entry name" value="YlxR-like"/>
    <property type="match status" value="1"/>
</dbReference>
<dbReference type="InterPro" id="IPR037465">
    <property type="entry name" value="YlxR"/>
</dbReference>
<feature type="domain" description="YlxR" evidence="1">
    <location>
        <begin position="7"/>
        <end position="79"/>
    </location>
</feature>
<dbReference type="RefSeq" id="WP_129720187.1">
    <property type="nucleotide sequence ID" value="NZ_LR214951.1"/>
</dbReference>
<dbReference type="AlphaFoldDB" id="A0A449A6G9"/>
<evidence type="ECO:0000313" key="2">
    <source>
        <dbReference type="EMBL" id="VEU59822.1"/>
    </source>
</evidence>
<dbReference type="OrthoDB" id="398624at2"/>
<accession>A0A449A6G9</accession>
<dbReference type="PANTHER" id="PTHR34215">
    <property type="entry name" value="BLL0784 PROTEIN"/>
    <property type="match status" value="1"/>
</dbReference>
<proteinExistence type="predicted"/>